<dbReference type="Proteomes" id="UP001347796">
    <property type="component" value="Unassembled WGS sequence"/>
</dbReference>
<dbReference type="SUPFAM" id="SSF57756">
    <property type="entry name" value="Retrovirus zinc finger-like domains"/>
    <property type="match status" value="1"/>
</dbReference>
<organism evidence="2 3">
    <name type="scientific">Patella caerulea</name>
    <name type="common">Rayed Mediterranean limpet</name>
    <dbReference type="NCBI Taxonomy" id="87958"/>
    <lineage>
        <taxon>Eukaryota</taxon>
        <taxon>Metazoa</taxon>
        <taxon>Spiralia</taxon>
        <taxon>Lophotrochozoa</taxon>
        <taxon>Mollusca</taxon>
        <taxon>Gastropoda</taxon>
        <taxon>Patellogastropoda</taxon>
        <taxon>Patelloidea</taxon>
        <taxon>Patellidae</taxon>
        <taxon>Patella</taxon>
    </lineage>
</organism>
<name>A0AAN8JR07_PATCE</name>
<sequence length="316" mass="36135">MDTATSTATDTKTNGNLQVSSAIQPPPELDFNNGQAWSAWIRRFDRYRLASGLDQQSEDRQVSTLIYTMGQQADDIYNSFDYPADEQITYDMVKTSFDGHFIIRKNVIFERANFNKRSQKEGESADNYINSLFPLSEYCEYGMLREQLIRDKIVVGIRDEKLSQKLQLDSQLSLKKAIDMVRQSESIIAQNRILRETNSTTEVDAIKSKPKQKFKPPLHKKASNPVPAHSTHANVKVTSDVNKQSCQRCGNKYHARSECPAKNSTCRKCKKLGHWDKVCRSRHVNTIEENNSYAFMGLVSTNECQDIFQRKLKLGC</sequence>
<dbReference type="GO" id="GO:0008270">
    <property type="term" value="F:zinc ion binding"/>
    <property type="evidence" value="ECO:0007669"/>
    <property type="project" value="InterPro"/>
</dbReference>
<dbReference type="GO" id="GO:0003676">
    <property type="term" value="F:nucleic acid binding"/>
    <property type="evidence" value="ECO:0007669"/>
    <property type="project" value="InterPro"/>
</dbReference>
<evidence type="ECO:0000313" key="2">
    <source>
        <dbReference type="EMBL" id="KAK6183197.1"/>
    </source>
</evidence>
<feature type="domain" description="CCHC-type" evidence="1">
    <location>
        <begin position="245"/>
        <end position="261"/>
    </location>
</feature>
<dbReference type="InterPro" id="IPR001878">
    <property type="entry name" value="Znf_CCHC"/>
</dbReference>
<dbReference type="AlphaFoldDB" id="A0AAN8JR07"/>
<gene>
    <name evidence="2" type="ORF">SNE40_010724</name>
</gene>
<dbReference type="PANTHER" id="PTHR33198:SF20">
    <property type="entry name" value="RETROTRANSPOSON GAG DOMAIN-CONTAINING PROTEIN"/>
    <property type="match status" value="1"/>
</dbReference>
<accession>A0AAN8JR07</accession>
<reference evidence="2 3" key="1">
    <citation type="submission" date="2024-01" db="EMBL/GenBank/DDBJ databases">
        <title>The genome of the rayed Mediterranean limpet Patella caerulea (Linnaeus, 1758).</title>
        <authorList>
            <person name="Anh-Thu Weber A."/>
            <person name="Halstead-Nussloch G."/>
        </authorList>
    </citation>
    <scope>NUCLEOTIDE SEQUENCE [LARGE SCALE GENOMIC DNA]</scope>
    <source>
        <strain evidence="2">AATW-2023a</strain>
        <tissue evidence="2">Whole specimen</tissue>
    </source>
</reference>
<keyword evidence="3" id="KW-1185">Reference proteome</keyword>
<evidence type="ECO:0000259" key="1">
    <source>
        <dbReference type="SMART" id="SM00343"/>
    </source>
</evidence>
<protein>
    <recommendedName>
        <fullName evidence="1">CCHC-type domain-containing protein</fullName>
    </recommendedName>
</protein>
<dbReference type="PANTHER" id="PTHR33198">
    <property type="entry name" value="ANK_REP_REGION DOMAIN-CONTAINING PROTEIN-RELATED"/>
    <property type="match status" value="1"/>
</dbReference>
<evidence type="ECO:0000313" key="3">
    <source>
        <dbReference type="Proteomes" id="UP001347796"/>
    </source>
</evidence>
<dbReference type="EMBL" id="JAZGQO010000007">
    <property type="protein sequence ID" value="KAK6183197.1"/>
    <property type="molecule type" value="Genomic_DNA"/>
</dbReference>
<dbReference type="Gene3D" id="4.10.60.10">
    <property type="entry name" value="Zinc finger, CCHC-type"/>
    <property type="match status" value="1"/>
</dbReference>
<proteinExistence type="predicted"/>
<dbReference type="InterPro" id="IPR036875">
    <property type="entry name" value="Znf_CCHC_sf"/>
</dbReference>
<dbReference type="SMART" id="SM00343">
    <property type="entry name" value="ZnF_C2HC"/>
    <property type="match status" value="2"/>
</dbReference>
<feature type="domain" description="CCHC-type" evidence="1">
    <location>
        <begin position="265"/>
        <end position="281"/>
    </location>
</feature>
<comment type="caution">
    <text evidence="2">The sequence shown here is derived from an EMBL/GenBank/DDBJ whole genome shotgun (WGS) entry which is preliminary data.</text>
</comment>